<feature type="domain" description="NAD(P)-binding" evidence="4">
    <location>
        <begin position="9"/>
        <end position="111"/>
    </location>
</feature>
<dbReference type="Gene3D" id="3.40.50.720">
    <property type="entry name" value="NAD(P)-binding Rossmann-like Domain"/>
    <property type="match status" value="1"/>
</dbReference>
<keyword evidence="6" id="KW-1185">Reference proteome</keyword>
<dbReference type="SUPFAM" id="SSF51735">
    <property type="entry name" value="NAD(P)-binding Rossmann-fold domains"/>
    <property type="match status" value="1"/>
</dbReference>
<proteinExistence type="inferred from homology"/>
<dbReference type="EMBL" id="CAJVRM010000039">
    <property type="protein sequence ID" value="CAG8972219.1"/>
    <property type="molecule type" value="Genomic_DNA"/>
</dbReference>
<dbReference type="Pfam" id="PF13460">
    <property type="entry name" value="NAD_binding_10"/>
    <property type="match status" value="1"/>
</dbReference>
<dbReference type="PANTHER" id="PTHR47706:SF9">
    <property type="entry name" value="NMRA-LIKE DOMAIN-CONTAINING PROTEIN-RELATED"/>
    <property type="match status" value="1"/>
</dbReference>
<reference evidence="5" key="1">
    <citation type="submission" date="2021-07" db="EMBL/GenBank/DDBJ databases">
        <authorList>
            <person name="Durling M."/>
        </authorList>
    </citation>
    <scope>NUCLEOTIDE SEQUENCE</scope>
</reference>
<dbReference type="Proteomes" id="UP000701801">
    <property type="component" value="Unassembled WGS sequence"/>
</dbReference>
<dbReference type="PANTHER" id="PTHR47706">
    <property type="entry name" value="NMRA-LIKE FAMILY PROTEIN"/>
    <property type="match status" value="1"/>
</dbReference>
<dbReference type="InterPro" id="IPR051609">
    <property type="entry name" value="NmrA/Isoflavone_reductase-like"/>
</dbReference>
<name>A0A9N9LH34_9HELO</name>
<dbReference type="InterPro" id="IPR016040">
    <property type="entry name" value="NAD(P)-bd_dom"/>
</dbReference>
<comment type="caution">
    <text evidence="5">The sequence shown here is derived from an EMBL/GenBank/DDBJ whole genome shotgun (WGS) entry which is preliminary data.</text>
</comment>
<evidence type="ECO:0000259" key="4">
    <source>
        <dbReference type="Pfam" id="PF13460"/>
    </source>
</evidence>
<evidence type="ECO:0000313" key="6">
    <source>
        <dbReference type="Proteomes" id="UP000701801"/>
    </source>
</evidence>
<dbReference type="AlphaFoldDB" id="A0A9N9LH34"/>
<evidence type="ECO:0000313" key="5">
    <source>
        <dbReference type="EMBL" id="CAG8972219.1"/>
    </source>
</evidence>
<evidence type="ECO:0000256" key="1">
    <source>
        <dbReference type="ARBA" id="ARBA00005725"/>
    </source>
</evidence>
<keyword evidence="2" id="KW-0521">NADP</keyword>
<evidence type="ECO:0000256" key="3">
    <source>
        <dbReference type="ARBA" id="ARBA00023002"/>
    </source>
</evidence>
<accession>A0A9N9LH34</accession>
<evidence type="ECO:0000256" key="2">
    <source>
        <dbReference type="ARBA" id="ARBA00022857"/>
    </source>
</evidence>
<dbReference type="GO" id="GO:0016491">
    <property type="term" value="F:oxidoreductase activity"/>
    <property type="evidence" value="ECO:0007669"/>
    <property type="project" value="UniProtKB-KW"/>
</dbReference>
<protein>
    <recommendedName>
        <fullName evidence="4">NAD(P)-binding domain-containing protein</fullName>
    </recommendedName>
</protein>
<dbReference type="InterPro" id="IPR036291">
    <property type="entry name" value="NAD(P)-bd_dom_sf"/>
</dbReference>
<organism evidence="5 6">
    <name type="scientific">Hymenoscyphus albidus</name>
    <dbReference type="NCBI Taxonomy" id="595503"/>
    <lineage>
        <taxon>Eukaryota</taxon>
        <taxon>Fungi</taxon>
        <taxon>Dikarya</taxon>
        <taxon>Ascomycota</taxon>
        <taxon>Pezizomycotina</taxon>
        <taxon>Leotiomycetes</taxon>
        <taxon>Helotiales</taxon>
        <taxon>Helotiaceae</taxon>
        <taxon>Hymenoscyphus</taxon>
    </lineage>
</organism>
<keyword evidence="3" id="KW-0560">Oxidoreductase</keyword>
<sequence length="317" mass="35037">MTATIGIAGITSKFARLLTVRLLQNPSVQIHGYSRDLSKLPLSITSSSRIQLIQGDAFEISKIHSFVKSCNVVICCYRSDYYLGDDNLMLDGQKNLIDACESEGVPRYIASDWTFDYTKIGLGEIPLKDAMILVKSYLETKDHVKGVHILTGPFIEAMLHPILGIWDSAAVKFRYWGNGDEVLEGTIYEDAAAFTAAIAIDESAVGVKRVLGGASSITQIAASYEKVYGIKPALESRGSLETLRQRVQELAAETPQNPAVYTPLLYQYYIMSGKTSVGPGLDNTTYPTVKAQNWENFLRLHPKEYLDRSYESATEAV</sequence>
<comment type="similarity">
    <text evidence="1">Belongs to the NmrA-type oxidoreductase family. Isoflavone reductase subfamily.</text>
</comment>
<dbReference type="OrthoDB" id="419598at2759"/>
<gene>
    <name evidence="5" type="ORF">HYALB_00010998</name>
</gene>